<dbReference type="CDD" id="cd03809">
    <property type="entry name" value="GT4_MtfB-like"/>
    <property type="match status" value="1"/>
</dbReference>
<dbReference type="Proteomes" id="UP000013167">
    <property type="component" value="Unassembled WGS sequence"/>
</dbReference>
<protein>
    <submittedName>
        <fullName evidence="5">Glycosyl transferase group 1</fullName>
    </submittedName>
</protein>
<dbReference type="OrthoDB" id="9801609at2"/>
<feature type="domain" description="Glycosyltransferase subfamily 4-like N-terminal" evidence="4">
    <location>
        <begin position="23"/>
        <end position="191"/>
    </location>
</feature>
<dbReference type="EMBL" id="CAIZ01000122">
    <property type="protein sequence ID" value="CCH70162.1"/>
    <property type="molecule type" value="Genomic_DNA"/>
</dbReference>
<organism evidence="5 6">
    <name type="scientific">Phycicoccus elongatus Lp2</name>
    <dbReference type="NCBI Taxonomy" id="1193181"/>
    <lineage>
        <taxon>Bacteria</taxon>
        <taxon>Bacillati</taxon>
        <taxon>Actinomycetota</taxon>
        <taxon>Actinomycetes</taxon>
        <taxon>Micrococcales</taxon>
        <taxon>Intrasporangiaceae</taxon>
        <taxon>Phycicoccus</taxon>
    </lineage>
</organism>
<dbReference type="InterPro" id="IPR001296">
    <property type="entry name" value="Glyco_trans_1"/>
</dbReference>
<dbReference type="Pfam" id="PF00534">
    <property type="entry name" value="Glycos_transf_1"/>
    <property type="match status" value="1"/>
</dbReference>
<evidence type="ECO:0000259" key="3">
    <source>
        <dbReference type="Pfam" id="PF00534"/>
    </source>
</evidence>
<keyword evidence="2 5" id="KW-0808">Transferase</keyword>
<dbReference type="STRING" id="1193181.BN10_520063"/>
<sequence>MTGSATTHVLLDATALPPGTSRGGVSRYVDELVGHWPIERVELTVVAQPYDSARYAAQLGPGRVVTGPAALGRQPVRLAWEQVGLPRLIAQRDVDVMFSPHYTMPLAGRLLRRDGRRVAQVVTLHDATFFSHPHLHHGVKAKFFPAWTRASVRLADALIAPSQATVDEVRRVTGAPANTFSVIPHGVDLERFHPPTGAEIEAAREWAGLAAGVPYVAFLGTIEPRKNVPALIRAWTQVCREVADPPALVLAGGRGWDDEVDPAIAAVPQNLTVRRPGFVPEHLAAGLLGGAEVVAYPSLGEGFGLPVLEGMACGTPVLTTSLLSLPEVGGDAVRYAASPTPDDLADALRDLLGDPAERSRLAAAGLARAQGFSWQHTVDEHVSLIEGLASTQEAMP</sequence>
<accession>N0E010</accession>
<evidence type="ECO:0000256" key="1">
    <source>
        <dbReference type="ARBA" id="ARBA00022676"/>
    </source>
</evidence>
<dbReference type="RefSeq" id="WP_010850016.1">
    <property type="nucleotide sequence ID" value="NZ_HF570956.1"/>
</dbReference>
<feature type="domain" description="Glycosyl transferase family 1" evidence="3">
    <location>
        <begin position="208"/>
        <end position="365"/>
    </location>
</feature>
<name>N0E010_9MICO</name>
<dbReference type="Gene3D" id="3.40.50.2000">
    <property type="entry name" value="Glycogen Phosphorylase B"/>
    <property type="match status" value="2"/>
</dbReference>
<reference evidence="5 6" key="1">
    <citation type="journal article" date="2013" name="ISME J.">
        <title>A metabolic model for members of the genus Tetrasphaera involved in enhanced biological phosphorus removal.</title>
        <authorList>
            <person name="Kristiansen R."/>
            <person name="Nguyen H.T.T."/>
            <person name="Saunders A.M."/>
            <person name="Nielsen J.L."/>
            <person name="Wimmer R."/>
            <person name="Le V.Q."/>
            <person name="McIlroy S.J."/>
            <person name="Petrovski S."/>
            <person name="Seviour R.J."/>
            <person name="Calteau A."/>
            <person name="Nielsen K.L."/>
            <person name="Nielsen P.H."/>
        </authorList>
    </citation>
    <scope>NUCLEOTIDE SEQUENCE [LARGE SCALE GENOMIC DNA]</scope>
    <source>
        <strain evidence="5 6">Lp2</strain>
    </source>
</reference>
<evidence type="ECO:0000259" key="4">
    <source>
        <dbReference type="Pfam" id="PF13439"/>
    </source>
</evidence>
<comment type="caution">
    <text evidence="5">The sequence shown here is derived from an EMBL/GenBank/DDBJ whole genome shotgun (WGS) entry which is preliminary data.</text>
</comment>
<dbReference type="PANTHER" id="PTHR46401">
    <property type="entry name" value="GLYCOSYLTRANSFERASE WBBK-RELATED"/>
    <property type="match status" value="1"/>
</dbReference>
<evidence type="ECO:0000313" key="5">
    <source>
        <dbReference type="EMBL" id="CCH70162.1"/>
    </source>
</evidence>
<dbReference type="eggNOG" id="COG0438">
    <property type="taxonomic scope" value="Bacteria"/>
</dbReference>
<dbReference type="GO" id="GO:0016757">
    <property type="term" value="F:glycosyltransferase activity"/>
    <property type="evidence" value="ECO:0007669"/>
    <property type="project" value="UniProtKB-KW"/>
</dbReference>
<dbReference type="HOGENOM" id="CLU_009583_27_6_11"/>
<proteinExistence type="predicted"/>
<dbReference type="InterPro" id="IPR028098">
    <property type="entry name" value="Glyco_trans_4-like_N"/>
</dbReference>
<evidence type="ECO:0000313" key="6">
    <source>
        <dbReference type="Proteomes" id="UP000013167"/>
    </source>
</evidence>
<keyword evidence="1" id="KW-0328">Glycosyltransferase</keyword>
<dbReference type="SUPFAM" id="SSF53756">
    <property type="entry name" value="UDP-Glycosyltransferase/glycogen phosphorylase"/>
    <property type="match status" value="1"/>
</dbReference>
<dbReference type="GO" id="GO:0009103">
    <property type="term" value="P:lipopolysaccharide biosynthetic process"/>
    <property type="evidence" value="ECO:0007669"/>
    <property type="project" value="TreeGrafter"/>
</dbReference>
<dbReference type="Pfam" id="PF13439">
    <property type="entry name" value="Glyco_transf_4"/>
    <property type="match status" value="1"/>
</dbReference>
<dbReference type="PANTHER" id="PTHR46401:SF2">
    <property type="entry name" value="GLYCOSYLTRANSFERASE WBBK-RELATED"/>
    <property type="match status" value="1"/>
</dbReference>
<keyword evidence="6" id="KW-1185">Reference proteome</keyword>
<gene>
    <name evidence="5" type="ORF">BN10_520063</name>
</gene>
<evidence type="ECO:0000256" key="2">
    <source>
        <dbReference type="ARBA" id="ARBA00022679"/>
    </source>
</evidence>
<dbReference type="AlphaFoldDB" id="N0E010"/>